<dbReference type="KEGG" id="fmu:J7337_009251"/>
<accession>A0A9P8DAT1</accession>
<feature type="compositionally biased region" description="Polar residues" evidence="2">
    <location>
        <begin position="305"/>
        <end position="319"/>
    </location>
</feature>
<proteinExistence type="predicted"/>
<protein>
    <submittedName>
        <fullName evidence="3">Uncharacterized protein</fullName>
    </submittedName>
</protein>
<evidence type="ECO:0000313" key="4">
    <source>
        <dbReference type="Proteomes" id="UP000827133"/>
    </source>
</evidence>
<comment type="caution">
    <text evidence="3">The sequence shown here is derived from an EMBL/GenBank/DDBJ whole genome shotgun (WGS) entry which is preliminary data.</text>
</comment>
<gene>
    <name evidence="3" type="ORF">J7337_009251</name>
</gene>
<evidence type="ECO:0000313" key="3">
    <source>
        <dbReference type="EMBL" id="KAG9498446.1"/>
    </source>
</evidence>
<dbReference type="RefSeq" id="XP_044677446.1">
    <property type="nucleotide sequence ID" value="XM_044826852.1"/>
</dbReference>
<keyword evidence="1" id="KW-0175">Coiled coil</keyword>
<evidence type="ECO:0000256" key="2">
    <source>
        <dbReference type="SAM" id="MobiDB-lite"/>
    </source>
</evidence>
<feature type="coiled-coil region" evidence="1">
    <location>
        <begin position="445"/>
        <end position="494"/>
    </location>
</feature>
<reference evidence="3" key="1">
    <citation type="journal article" date="2021" name="Mol. Plant Microbe Interact.">
        <title>Telomere to telomere genome assembly of Fusarium musae F31, causal agent of crown rot disease of banana.</title>
        <authorList>
            <person name="Degradi L."/>
            <person name="Tava V."/>
            <person name="Kunova A."/>
            <person name="Cortesi P."/>
            <person name="Saracchi M."/>
            <person name="Pasquali M."/>
        </authorList>
    </citation>
    <scope>NUCLEOTIDE SEQUENCE</scope>
    <source>
        <strain evidence="3">F31</strain>
    </source>
</reference>
<dbReference type="EMBL" id="JAHBCI010000007">
    <property type="protein sequence ID" value="KAG9498446.1"/>
    <property type="molecule type" value="Genomic_DNA"/>
</dbReference>
<dbReference type="GeneID" id="68317107"/>
<name>A0A9P8DAT1_9HYPO</name>
<feature type="region of interest" description="Disordered" evidence="2">
    <location>
        <begin position="305"/>
        <end position="427"/>
    </location>
</feature>
<sequence length="498" mass="55789">METDDTPARANFSGELWARVGFLYEQNEKITLDTVEGIIGDAEPVIRGRWDQQSEDQMQAQWQTSLRKKSSEVIGTRGKNDFNYRELWRFCLRFLQQAPPIMLSPLNRLQFVPKRNLSLKTNHLFTLTACLDLTQLVIHPIWEQNYRRFIDTLHYAATYRVGALQNFDWTFFDEDCCPALQILNGNLMAVEGPQLPHTVHKLHVDARNVVVASGETPSVFSNLLCRIGELATVSEIPSANERAQLANGVVPFNGSDLEVMKMAIDSLAPTEPKIGYPVRAVYDAFRAARDTPDVLLRERLREFDAQTQEAASQPGSSVPNPGRVARRPRNHQGSRYAPYSLMSRHPSRPGLGGGAGRSQDPEIASDERSMRHRQTTDSTLAPVPHEPSDPGPSSDIDRSVVTDESVSANDDFPPTGNDATSRSHGHPLQTPAAFTSGQGIATDEISQLRQENAHLRQRLDEEIAGRHRAINDLEARAETEARKFSERLAKLEAELWNR</sequence>
<organism evidence="3 4">
    <name type="scientific">Fusarium musae</name>
    <dbReference type="NCBI Taxonomy" id="1042133"/>
    <lineage>
        <taxon>Eukaryota</taxon>
        <taxon>Fungi</taxon>
        <taxon>Dikarya</taxon>
        <taxon>Ascomycota</taxon>
        <taxon>Pezizomycotina</taxon>
        <taxon>Sordariomycetes</taxon>
        <taxon>Hypocreomycetidae</taxon>
        <taxon>Hypocreales</taxon>
        <taxon>Nectriaceae</taxon>
        <taxon>Fusarium</taxon>
    </lineage>
</organism>
<dbReference type="Proteomes" id="UP000827133">
    <property type="component" value="Unassembled WGS sequence"/>
</dbReference>
<evidence type="ECO:0000256" key="1">
    <source>
        <dbReference type="SAM" id="Coils"/>
    </source>
</evidence>
<keyword evidence="4" id="KW-1185">Reference proteome</keyword>
<dbReference type="AlphaFoldDB" id="A0A9P8DAT1"/>